<comment type="caution">
    <text evidence="2">The sequence shown here is derived from an EMBL/GenBank/DDBJ whole genome shotgun (WGS) entry which is preliminary data.</text>
</comment>
<feature type="signal peptide" evidence="1">
    <location>
        <begin position="1"/>
        <end position="20"/>
    </location>
</feature>
<accession>D1W7V7</accession>
<evidence type="ECO:0000256" key="1">
    <source>
        <dbReference type="SAM" id="SignalP"/>
    </source>
</evidence>
<dbReference type="Proteomes" id="UP000005283">
    <property type="component" value="Unassembled WGS sequence"/>
</dbReference>
<name>D1W7V7_9BACT</name>
<reference evidence="2 3" key="1">
    <citation type="submission" date="2009-12" db="EMBL/GenBank/DDBJ databases">
        <title>Genome Sequence of Prevotella buccalis ATCC 35310.</title>
        <authorList>
            <person name="Durkin A.S."/>
            <person name="Madupu R."/>
            <person name="Torralba M."/>
            <person name="Methe B."/>
            <person name="Sutton G."/>
            <person name="Strausberg R.L."/>
            <person name="Nelson K.E."/>
        </authorList>
    </citation>
    <scope>NUCLEOTIDE SEQUENCE [LARGE SCALE GENOMIC DNA]</scope>
    <source>
        <strain evidence="2 3">ATCC 35310</strain>
    </source>
</reference>
<feature type="chain" id="PRO_5003026904" evidence="1">
    <location>
        <begin position="21"/>
        <end position="157"/>
    </location>
</feature>
<organism evidence="2 3">
    <name type="scientific">Hoylesella buccalis ATCC 35310</name>
    <dbReference type="NCBI Taxonomy" id="679190"/>
    <lineage>
        <taxon>Bacteria</taxon>
        <taxon>Pseudomonadati</taxon>
        <taxon>Bacteroidota</taxon>
        <taxon>Bacteroidia</taxon>
        <taxon>Bacteroidales</taxon>
        <taxon>Prevotellaceae</taxon>
        <taxon>Hoylesella</taxon>
    </lineage>
</organism>
<sequence>MLSRLFILILSCFFFMNTQADNGAKVATVGIGTKYQQALKDIKAEFGEPTTIDQQAIEFKNMTYHNFKFDLVIFKFKNDKLNEARFFMRAKNKIGADKKVEALSKELGKKHPLSEDYEDGSYFYKGGLSPKGIGHLFTISTAKRQGVWNAELTYGPF</sequence>
<keyword evidence="1" id="KW-0732">Signal</keyword>
<dbReference type="AlphaFoldDB" id="D1W7V7"/>
<dbReference type="eggNOG" id="ENOG5030P7R">
    <property type="taxonomic scope" value="Bacteria"/>
</dbReference>
<proteinExistence type="predicted"/>
<gene>
    <name evidence="2" type="ORF">HMPREF0650_0585</name>
</gene>
<protein>
    <submittedName>
        <fullName evidence="2">Uncharacterized protein</fullName>
    </submittedName>
</protein>
<dbReference type="EMBL" id="ADEG01000090">
    <property type="protein sequence ID" value="EFA91319.1"/>
    <property type="molecule type" value="Genomic_DNA"/>
</dbReference>
<keyword evidence="3" id="KW-1185">Reference proteome</keyword>
<evidence type="ECO:0000313" key="3">
    <source>
        <dbReference type="Proteomes" id="UP000005283"/>
    </source>
</evidence>
<evidence type="ECO:0000313" key="2">
    <source>
        <dbReference type="EMBL" id="EFA91319.1"/>
    </source>
</evidence>